<dbReference type="EMBL" id="QLSZ01000002">
    <property type="protein sequence ID" value="RAR74179.1"/>
    <property type="molecule type" value="Genomic_DNA"/>
</dbReference>
<feature type="binding site" evidence="5">
    <location>
        <position position="330"/>
    </location>
    <ligand>
        <name>Ca(2+)</name>
        <dbReference type="ChEBI" id="CHEBI:29108"/>
    </ligand>
</feature>
<dbReference type="PANTHER" id="PTHR34218:SF5">
    <property type="entry name" value="PENICILLIN ACYLASE FAMILY PROTEIN"/>
    <property type="match status" value="1"/>
</dbReference>
<dbReference type="InterPro" id="IPR002692">
    <property type="entry name" value="S45"/>
</dbReference>
<evidence type="ECO:0000256" key="6">
    <source>
        <dbReference type="SAM" id="Phobius"/>
    </source>
</evidence>
<keyword evidence="6" id="KW-0472">Membrane</keyword>
<dbReference type="RefSeq" id="WP_112112328.1">
    <property type="nucleotide sequence ID" value="NZ_QLSZ01000002.1"/>
</dbReference>
<proteinExistence type="inferred from homology"/>
<comment type="similarity">
    <text evidence="1">Belongs to the peptidase S45 family.</text>
</comment>
<dbReference type="Gene3D" id="3.60.20.10">
    <property type="entry name" value="Glutamine Phosphoribosylpyrophosphate, subunit 1, domain 1"/>
    <property type="match status" value="1"/>
</dbReference>
<dbReference type="GO" id="GO:0016811">
    <property type="term" value="F:hydrolase activity, acting on carbon-nitrogen (but not peptide) bonds, in linear amides"/>
    <property type="evidence" value="ECO:0007669"/>
    <property type="project" value="InterPro"/>
</dbReference>
<keyword evidence="3" id="KW-0865">Zymogen</keyword>
<dbReference type="InterPro" id="IPR043147">
    <property type="entry name" value="Penicillin_amidase_A-knob"/>
</dbReference>
<evidence type="ECO:0000256" key="1">
    <source>
        <dbReference type="ARBA" id="ARBA00006586"/>
    </source>
</evidence>
<feature type="active site" description="Nucleophile" evidence="4">
    <location>
        <position position="258"/>
    </location>
</feature>
<evidence type="ECO:0000256" key="4">
    <source>
        <dbReference type="PIRSR" id="PIRSR001227-1"/>
    </source>
</evidence>
<dbReference type="Gene3D" id="1.10.439.10">
    <property type="entry name" value="Penicillin Amidohydrolase, domain 1"/>
    <property type="match status" value="1"/>
</dbReference>
<keyword evidence="6" id="KW-1133">Transmembrane helix</keyword>
<keyword evidence="5" id="KW-0106">Calcium</keyword>
<feature type="binding site" evidence="5">
    <location>
        <position position="333"/>
    </location>
    <ligand>
        <name>Ca(2+)</name>
        <dbReference type="ChEBI" id="CHEBI:29108"/>
    </ligand>
</feature>
<dbReference type="Proteomes" id="UP000248840">
    <property type="component" value="Unassembled WGS sequence"/>
</dbReference>
<dbReference type="CDD" id="cd03747">
    <property type="entry name" value="Ntn_PGA_like"/>
    <property type="match status" value="1"/>
</dbReference>
<sequence length="805" mass="91606">MKKLKKIVVVIGIVLLVLFTSLFVYLQSTKPQYEGEVTIKHIDKKTTVYFDEYGIPHIYATNQKDAMTVLGYVHAQDRLWQMELLRRIAPGRLSELFGSKALANDTFFAGIGIDEDSEKKVAELDKKSETYKLAMAYVDGINQYIENGKTPIEFQLVGVKKEKFTLKDVYNIFGFMSFSFAMAQKTDPLLTDIRDQLGMPYLKDFGIDGSLGTVQLKNYKEGQGKTKKNEAQLNNYTKIATAVARLLDQSPVPPFIGSNSWVIGSPKTKNGKVIFANDPHIAFSQPCTWYEAHIHTPDYEMYGYYLAGAPFPLLGHNREYAYGLTMFENDDIDFFQEEQNPNNVNQYKTSDGYKNYIVRQKIIKVKDSTSVTLHVKQTIHGPVMNGLLTTLNSKKPVSMTWVYTQQKNQILEAVHRLSHSKNVNDFYNGVSLIAAPGLNVMYGDAHNNIAWIASGKLYKLDKSVNGNFIMNGANGIDDKREFLDFSKNPSAINPPWNYVYSSNNQPEPIDGYLYPGYYLPKDRAQRIERFLVSKNNWTAQDVEKMILDNTSTNAAKIAKVVVSSLNKTGFSRLEKEALYLMLNWNGENDLNTIQSTIYNKFMYRYLENTFLDELGDEKFSALLSTHIIKQIIEPQITNDNSIWWDNCITKNKKETRKEILTKSFRETVSELEKQLGSDVTMWQWEKVHTVEHQHPIGKIKALRSFFNVGPYAVAGSNEVINNLQFGFASDGIYKVKAGPSTRRIIDFSNVENSMSILPTGQSGNPMSKHYNDQATMYAQGKFRKMKLNKKEIVTTSTKLLFEPAN</sequence>
<gene>
    <name evidence="7" type="ORF">CLV55_102110</name>
</gene>
<dbReference type="PANTHER" id="PTHR34218">
    <property type="entry name" value="PEPTIDASE S45 PENICILLIN AMIDASE"/>
    <property type="match status" value="1"/>
</dbReference>
<dbReference type="Gene3D" id="1.10.1400.10">
    <property type="match status" value="1"/>
</dbReference>
<dbReference type="GO" id="GO:0017000">
    <property type="term" value="P:antibiotic biosynthetic process"/>
    <property type="evidence" value="ECO:0007669"/>
    <property type="project" value="InterPro"/>
</dbReference>
<keyword evidence="8" id="KW-1185">Reference proteome</keyword>
<organism evidence="7 8">
    <name type="scientific">Flavobacterium aciduliphilum</name>
    <dbReference type="NCBI Taxonomy" id="1101402"/>
    <lineage>
        <taxon>Bacteria</taxon>
        <taxon>Pseudomonadati</taxon>
        <taxon>Bacteroidota</taxon>
        <taxon>Flavobacteriia</taxon>
        <taxon>Flavobacteriales</taxon>
        <taxon>Flavobacteriaceae</taxon>
        <taxon>Flavobacterium</taxon>
    </lineage>
</organism>
<evidence type="ECO:0000256" key="2">
    <source>
        <dbReference type="ARBA" id="ARBA00022801"/>
    </source>
</evidence>
<dbReference type="InterPro" id="IPR014395">
    <property type="entry name" value="Pen/GL7ACA/AHL_acylase"/>
</dbReference>
<dbReference type="Pfam" id="PF01804">
    <property type="entry name" value="Penicil_amidase"/>
    <property type="match status" value="1"/>
</dbReference>
<comment type="cofactor">
    <cofactor evidence="5">
        <name>Ca(2+)</name>
        <dbReference type="ChEBI" id="CHEBI:29108"/>
    </cofactor>
    <text evidence="5">Binds 1 Ca(2+) ion per dimer.</text>
</comment>
<evidence type="ECO:0000313" key="8">
    <source>
        <dbReference type="Proteomes" id="UP000248840"/>
    </source>
</evidence>
<dbReference type="InterPro" id="IPR029055">
    <property type="entry name" value="Ntn_hydrolases_N"/>
</dbReference>
<accession>A0A328YJS5</accession>
<protein>
    <submittedName>
        <fullName evidence="7">Penicillin amidase</fullName>
    </submittedName>
</protein>
<dbReference type="InterPro" id="IPR023343">
    <property type="entry name" value="Penicillin_amidase_dom1"/>
</dbReference>
<keyword evidence="5" id="KW-0479">Metal-binding</keyword>
<evidence type="ECO:0000256" key="3">
    <source>
        <dbReference type="ARBA" id="ARBA00023145"/>
    </source>
</evidence>
<dbReference type="OrthoDB" id="9759796at2"/>
<dbReference type="GO" id="GO:0046872">
    <property type="term" value="F:metal ion binding"/>
    <property type="evidence" value="ECO:0007669"/>
    <property type="project" value="UniProtKB-KW"/>
</dbReference>
<evidence type="ECO:0000256" key="5">
    <source>
        <dbReference type="PIRSR" id="PIRSR001227-2"/>
    </source>
</evidence>
<name>A0A328YJS5_9FLAO</name>
<feature type="transmembrane region" description="Helical" evidence="6">
    <location>
        <begin position="7"/>
        <end position="26"/>
    </location>
</feature>
<keyword evidence="6" id="KW-0812">Transmembrane</keyword>
<evidence type="ECO:0000313" key="7">
    <source>
        <dbReference type="EMBL" id="RAR74179.1"/>
    </source>
</evidence>
<keyword evidence="2" id="KW-0378">Hydrolase</keyword>
<dbReference type="SUPFAM" id="SSF56235">
    <property type="entry name" value="N-terminal nucleophile aminohydrolases (Ntn hydrolases)"/>
    <property type="match status" value="1"/>
</dbReference>
<dbReference type="AlphaFoldDB" id="A0A328YJS5"/>
<comment type="caution">
    <text evidence="7">The sequence shown here is derived from an EMBL/GenBank/DDBJ whole genome shotgun (WGS) entry which is preliminary data.</text>
</comment>
<reference evidence="7 8" key="1">
    <citation type="submission" date="2018-06" db="EMBL/GenBank/DDBJ databases">
        <title>Genomic Encyclopedia of Archaeal and Bacterial Type Strains, Phase II (KMG-II): from individual species to whole genera.</title>
        <authorList>
            <person name="Goeker M."/>
        </authorList>
    </citation>
    <scope>NUCLEOTIDE SEQUENCE [LARGE SCALE GENOMIC DNA]</scope>
    <source>
        <strain evidence="7 8">DSM 25663</strain>
    </source>
</reference>
<dbReference type="Gene3D" id="2.30.120.10">
    <property type="match status" value="1"/>
</dbReference>
<dbReference type="InterPro" id="IPR043146">
    <property type="entry name" value="Penicillin_amidase_N_B-knob"/>
</dbReference>
<dbReference type="PIRSF" id="PIRSF001227">
    <property type="entry name" value="Pen_acylase"/>
    <property type="match status" value="1"/>
</dbReference>